<evidence type="ECO:0000313" key="1">
    <source>
        <dbReference type="EMBL" id="GAG78747.1"/>
    </source>
</evidence>
<accession>X1BBX5</accession>
<gene>
    <name evidence="1" type="ORF">S01H4_35442</name>
</gene>
<name>X1BBX5_9ZZZZ</name>
<comment type="caution">
    <text evidence="1">The sequence shown here is derived from an EMBL/GenBank/DDBJ whole genome shotgun (WGS) entry which is preliminary data.</text>
</comment>
<dbReference type="EMBL" id="BART01018846">
    <property type="protein sequence ID" value="GAG78747.1"/>
    <property type="molecule type" value="Genomic_DNA"/>
</dbReference>
<sequence length="93" mass="10124">GAHSYQLKPAEPEVKMGRGHWGTVDFTTGIISVVSGMPASRQAEVILHEMLHVLLFGQSVKCEEALVSHLSEGLLGILQDNPQLVKHLSSRPQ</sequence>
<reference evidence="1" key="1">
    <citation type="journal article" date="2014" name="Front. Microbiol.">
        <title>High frequency of phylogenetically diverse reductive dehalogenase-homologous genes in deep subseafloor sedimentary metagenomes.</title>
        <authorList>
            <person name="Kawai M."/>
            <person name="Futagami T."/>
            <person name="Toyoda A."/>
            <person name="Takaki Y."/>
            <person name="Nishi S."/>
            <person name="Hori S."/>
            <person name="Arai W."/>
            <person name="Tsubouchi T."/>
            <person name="Morono Y."/>
            <person name="Uchiyama I."/>
            <person name="Ito T."/>
            <person name="Fujiyama A."/>
            <person name="Inagaki F."/>
            <person name="Takami H."/>
        </authorList>
    </citation>
    <scope>NUCLEOTIDE SEQUENCE</scope>
    <source>
        <strain evidence="1">Expedition CK06-06</strain>
    </source>
</reference>
<proteinExistence type="predicted"/>
<protein>
    <submittedName>
        <fullName evidence="1">Uncharacterized protein</fullName>
    </submittedName>
</protein>
<dbReference type="AlphaFoldDB" id="X1BBX5"/>
<organism evidence="1">
    <name type="scientific">marine sediment metagenome</name>
    <dbReference type="NCBI Taxonomy" id="412755"/>
    <lineage>
        <taxon>unclassified sequences</taxon>
        <taxon>metagenomes</taxon>
        <taxon>ecological metagenomes</taxon>
    </lineage>
</organism>
<feature type="non-terminal residue" evidence="1">
    <location>
        <position position="1"/>
    </location>
</feature>